<accession>A0A9P7EDF6</accession>
<sequence length="260" mass="28694">MANGTSTAGATVPKTPPHGIDSGSELKSTLLAVGSAAVSEHISTLTLFADCLKAVLLICNKGKDAQAIKKNLGDLVKSRVEDQMYKPFIQASNLALDRLSKLNAPGLVCSKGHDNHKILFHQNDPKNITQKHQGKKSMCKPDIIIISHTGTKKVQKQPGQAYKYKEALEKPTKQFQWTDIRSMVEFKHKKIWAGLSKPPATYAAKAYNVPEAKKYMKYHREMNNTAEPMGLMPLPGSSAAMSLCQTSDAFWVTEQQETWL</sequence>
<gene>
    <name evidence="2" type="ORF">BJ212DRAFT_1500164</name>
</gene>
<feature type="region of interest" description="Disordered" evidence="1">
    <location>
        <begin position="1"/>
        <end position="21"/>
    </location>
</feature>
<name>A0A9P7EDF6_9AGAM</name>
<protein>
    <submittedName>
        <fullName evidence="2">Uncharacterized protein</fullName>
    </submittedName>
</protein>
<proteinExistence type="predicted"/>
<comment type="caution">
    <text evidence="2">The sequence shown here is derived from an EMBL/GenBank/DDBJ whole genome shotgun (WGS) entry which is preliminary data.</text>
</comment>
<evidence type="ECO:0000313" key="2">
    <source>
        <dbReference type="EMBL" id="KAG1817638.1"/>
    </source>
</evidence>
<organism evidence="2 3">
    <name type="scientific">Suillus subaureus</name>
    <dbReference type="NCBI Taxonomy" id="48587"/>
    <lineage>
        <taxon>Eukaryota</taxon>
        <taxon>Fungi</taxon>
        <taxon>Dikarya</taxon>
        <taxon>Basidiomycota</taxon>
        <taxon>Agaricomycotina</taxon>
        <taxon>Agaricomycetes</taxon>
        <taxon>Agaricomycetidae</taxon>
        <taxon>Boletales</taxon>
        <taxon>Suillineae</taxon>
        <taxon>Suillaceae</taxon>
        <taxon>Suillus</taxon>
    </lineage>
</organism>
<dbReference type="EMBL" id="JABBWG010000013">
    <property type="protein sequence ID" value="KAG1817638.1"/>
    <property type="molecule type" value="Genomic_DNA"/>
</dbReference>
<dbReference type="OrthoDB" id="2645925at2759"/>
<dbReference type="RefSeq" id="XP_041193880.1">
    <property type="nucleotide sequence ID" value="XM_041341578.1"/>
</dbReference>
<reference evidence="2" key="1">
    <citation type="journal article" date="2020" name="New Phytol.">
        <title>Comparative genomics reveals dynamic genome evolution in host specialist ectomycorrhizal fungi.</title>
        <authorList>
            <person name="Lofgren L.A."/>
            <person name="Nguyen N.H."/>
            <person name="Vilgalys R."/>
            <person name="Ruytinx J."/>
            <person name="Liao H.L."/>
            <person name="Branco S."/>
            <person name="Kuo A."/>
            <person name="LaButti K."/>
            <person name="Lipzen A."/>
            <person name="Andreopoulos W."/>
            <person name="Pangilinan J."/>
            <person name="Riley R."/>
            <person name="Hundley H."/>
            <person name="Na H."/>
            <person name="Barry K."/>
            <person name="Grigoriev I.V."/>
            <person name="Stajich J.E."/>
            <person name="Kennedy P.G."/>
        </authorList>
    </citation>
    <scope>NUCLEOTIDE SEQUENCE</scope>
    <source>
        <strain evidence="2">MN1</strain>
    </source>
</reference>
<dbReference type="GeneID" id="64635594"/>
<dbReference type="AlphaFoldDB" id="A0A9P7EDF6"/>
<evidence type="ECO:0000256" key="1">
    <source>
        <dbReference type="SAM" id="MobiDB-lite"/>
    </source>
</evidence>
<evidence type="ECO:0000313" key="3">
    <source>
        <dbReference type="Proteomes" id="UP000807769"/>
    </source>
</evidence>
<dbReference type="Proteomes" id="UP000807769">
    <property type="component" value="Unassembled WGS sequence"/>
</dbReference>
<keyword evidence="3" id="KW-1185">Reference proteome</keyword>